<dbReference type="Proteomes" id="UP000092651">
    <property type="component" value="Unassembled WGS sequence"/>
</dbReference>
<reference evidence="1 2" key="1">
    <citation type="submission" date="2016-07" db="EMBL/GenBank/DDBJ databases">
        <authorList>
            <person name="Jeong J.-J."/>
            <person name="Kim D.W."/>
            <person name="Sang M.K."/>
            <person name="Choi I.-G."/>
            <person name="Kim K.D."/>
        </authorList>
    </citation>
    <scope>NUCLEOTIDE SEQUENCE [LARGE SCALE GENOMIC DNA]</scope>
    <source>
        <strain evidence="1 2">UTM-3</strain>
    </source>
</reference>
<dbReference type="EMBL" id="MAYH01000048">
    <property type="protein sequence ID" value="OCA68928.1"/>
    <property type="molecule type" value="Genomic_DNA"/>
</dbReference>
<organism evidence="1 2">
    <name type="scientific">Chryseobacterium artocarpi</name>
    <dbReference type="NCBI Taxonomy" id="1414727"/>
    <lineage>
        <taxon>Bacteria</taxon>
        <taxon>Pseudomonadati</taxon>
        <taxon>Bacteroidota</taxon>
        <taxon>Flavobacteriia</taxon>
        <taxon>Flavobacteriales</taxon>
        <taxon>Weeksellaceae</taxon>
        <taxon>Chryseobacterium group</taxon>
        <taxon>Chryseobacterium</taxon>
    </lineage>
</organism>
<dbReference type="OrthoDB" id="766911at2"/>
<evidence type="ECO:0000313" key="2">
    <source>
        <dbReference type="Proteomes" id="UP000092651"/>
    </source>
</evidence>
<sequence length="129" mass="14929">MNKYITETKIYDKNGNLLNTVNENFVSGKSSIVTKKFYNNVSAWLTNPNQLQLDKFTKKAIDLSFPDKISRINDSELKYIYNFLANHWNSGDKFVITARSTLDTCTSCQGYLVYLQRLQRSMGKVLLLR</sequence>
<evidence type="ECO:0000313" key="1">
    <source>
        <dbReference type="EMBL" id="OCA68928.1"/>
    </source>
</evidence>
<dbReference type="AlphaFoldDB" id="A0A1B8ZBC7"/>
<gene>
    <name evidence="1" type="ORF">BBI01_17065</name>
</gene>
<comment type="caution">
    <text evidence="1">The sequence shown here is derived from an EMBL/GenBank/DDBJ whole genome shotgun (WGS) entry which is preliminary data.</text>
</comment>
<proteinExistence type="predicted"/>
<protein>
    <submittedName>
        <fullName evidence="1">Uncharacterized protein</fullName>
    </submittedName>
</protein>
<dbReference type="RefSeq" id="WP_065396028.1">
    <property type="nucleotide sequence ID" value="NZ_MAYH01000048.1"/>
</dbReference>
<keyword evidence="2" id="KW-1185">Reference proteome</keyword>
<accession>A0A1B8ZBC7</accession>
<name>A0A1B8ZBC7_9FLAO</name>